<accession>A0A2M7G459</accession>
<evidence type="ECO:0000313" key="4">
    <source>
        <dbReference type="EMBL" id="PIW16649.1"/>
    </source>
</evidence>
<organism evidence="4 5">
    <name type="scientific">bacterium (Candidatus Blackallbacteria) CG17_big_fil_post_rev_8_21_14_2_50_48_46</name>
    <dbReference type="NCBI Taxonomy" id="2014261"/>
    <lineage>
        <taxon>Bacteria</taxon>
        <taxon>Candidatus Blackallbacteria</taxon>
    </lineage>
</organism>
<dbReference type="Pfam" id="PF01471">
    <property type="entry name" value="PG_binding_1"/>
    <property type="match status" value="1"/>
</dbReference>
<proteinExistence type="predicted"/>
<sequence length="291" mass="32609">MNNIVVTILGLAQFFLLQSAFATPTSNLEHSSLPTHATHSEAEPPTEKLQLAYRDIRQNRSDDLALIDQQRLADALRSPSLTEIQQGALLRVGQQGPAVKEVKTLLKRLGYPVLLNEHFDRETLNFIGQFQEKHQLVQAQSHYWGIVGPETLDKLKKTASLGLYNARMGVALVNYSRSHVIGTERYCYRFVADAIHSVTEPFLEGYHAYMAADYLAKNRHFQEIFPSLDHLEKLPAGAIVVWGKGHSRSGHISIADGQGNEISDHIRPQMLSHYGGASYRVFLPVETQNTL</sequence>
<feature type="signal peptide" evidence="2">
    <location>
        <begin position="1"/>
        <end position="22"/>
    </location>
</feature>
<dbReference type="EMBL" id="PFFQ01000037">
    <property type="protein sequence ID" value="PIW16649.1"/>
    <property type="molecule type" value="Genomic_DNA"/>
</dbReference>
<feature type="domain" description="Peptidoglycan binding-like" evidence="3">
    <location>
        <begin position="95"/>
        <end position="155"/>
    </location>
</feature>
<dbReference type="InterPro" id="IPR036366">
    <property type="entry name" value="PGBDSf"/>
</dbReference>
<name>A0A2M7G459_9BACT</name>
<dbReference type="Gene3D" id="1.10.101.10">
    <property type="entry name" value="PGBD-like superfamily/PGBD"/>
    <property type="match status" value="1"/>
</dbReference>
<feature type="chain" id="PRO_5014676218" description="Peptidoglycan binding-like domain-containing protein" evidence="2">
    <location>
        <begin position="23"/>
        <end position="291"/>
    </location>
</feature>
<evidence type="ECO:0000256" key="2">
    <source>
        <dbReference type="SAM" id="SignalP"/>
    </source>
</evidence>
<feature type="compositionally biased region" description="Polar residues" evidence="1">
    <location>
        <begin position="27"/>
        <end position="37"/>
    </location>
</feature>
<dbReference type="Gene3D" id="3.90.1720.10">
    <property type="entry name" value="endopeptidase domain like (from Nostoc punctiforme)"/>
    <property type="match status" value="1"/>
</dbReference>
<dbReference type="InterPro" id="IPR002477">
    <property type="entry name" value="Peptidoglycan-bd-like"/>
</dbReference>
<gene>
    <name evidence="4" type="ORF">COW36_12860</name>
</gene>
<evidence type="ECO:0000256" key="1">
    <source>
        <dbReference type="SAM" id="MobiDB-lite"/>
    </source>
</evidence>
<dbReference type="InterPro" id="IPR036365">
    <property type="entry name" value="PGBD-like_sf"/>
</dbReference>
<dbReference type="AlphaFoldDB" id="A0A2M7G459"/>
<dbReference type="SUPFAM" id="SSF47090">
    <property type="entry name" value="PGBD-like"/>
    <property type="match status" value="1"/>
</dbReference>
<reference evidence="4 5" key="1">
    <citation type="submission" date="2017-09" db="EMBL/GenBank/DDBJ databases">
        <title>Depth-based differentiation of microbial function through sediment-hosted aquifers and enrichment of novel symbionts in the deep terrestrial subsurface.</title>
        <authorList>
            <person name="Probst A.J."/>
            <person name="Ladd B."/>
            <person name="Jarett J.K."/>
            <person name="Geller-Mcgrath D.E."/>
            <person name="Sieber C.M."/>
            <person name="Emerson J.B."/>
            <person name="Anantharaman K."/>
            <person name="Thomas B.C."/>
            <person name="Malmstrom R."/>
            <person name="Stieglmeier M."/>
            <person name="Klingl A."/>
            <person name="Woyke T."/>
            <person name="Ryan C.M."/>
            <person name="Banfield J.F."/>
        </authorList>
    </citation>
    <scope>NUCLEOTIDE SEQUENCE [LARGE SCALE GENOMIC DNA]</scope>
    <source>
        <strain evidence="4">CG17_big_fil_post_rev_8_21_14_2_50_48_46</strain>
    </source>
</reference>
<keyword evidence="2" id="KW-0732">Signal</keyword>
<feature type="region of interest" description="Disordered" evidence="1">
    <location>
        <begin position="27"/>
        <end position="46"/>
    </location>
</feature>
<evidence type="ECO:0000313" key="5">
    <source>
        <dbReference type="Proteomes" id="UP000231019"/>
    </source>
</evidence>
<protein>
    <recommendedName>
        <fullName evidence="3">Peptidoglycan binding-like domain-containing protein</fullName>
    </recommendedName>
</protein>
<dbReference type="Proteomes" id="UP000231019">
    <property type="component" value="Unassembled WGS sequence"/>
</dbReference>
<comment type="caution">
    <text evidence="4">The sequence shown here is derived from an EMBL/GenBank/DDBJ whole genome shotgun (WGS) entry which is preliminary data.</text>
</comment>
<evidence type="ECO:0000259" key="3">
    <source>
        <dbReference type="Pfam" id="PF01471"/>
    </source>
</evidence>